<dbReference type="Proteomes" id="UP000651452">
    <property type="component" value="Unassembled WGS sequence"/>
</dbReference>
<accession>A0A8H7MBH8</accession>
<organism evidence="3 4">
    <name type="scientific">Ascochyta lentis</name>
    <dbReference type="NCBI Taxonomy" id="205686"/>
    <lineage>
        <taxon>Eukaryota</taxon>
        <taxon>Fungi</taxon>
        <taxon>Dikarya</taxon>
        <taxon>Ascomycota</taxon>
        <taxon>Pezizomycotina</taxon>
        <taxon>Dothideomycetes</taxon>
        <taxon>Pleosporomycetidae</taxon>
        <taxon>Pleosporales</taxon>
        <taxon>Pleosporineae</taxon>
        <taxon>Didymellaceae</taxon>
        <taxon>Ascochyta</taxon>
    </lineage>
</organism>
<dbReference type="Pfam" id="PF11274">
    <property type="entry name" value="DUF3074"/>
    <property type="match status" value="1"/>
</dbReference>
<feature type="region of interest" description="Disordered" evidence="1">
    <location>
        <begin position="38"/>
        <end position="98"/>
    </location>
</feature>
<gene>
    <name evidence="3" type="ORF">EKO04_011001</name>
</gene>
<dbReference type="InterPro" id="IPR024500">
    <property type="entry name" value="DUF3074"/>
</dbReference>
<dbReference type="GO" id="GO:0008289">
    <property type="term" value="F:lipid binding"/>
    <property type="evidence" value="ECO:0007669"/>
    <property type="project" value="InterPro"/>
</dbReference>
<dbReference type="EMBL" id="RZGK01000022">
    <property type="protein sequence ID" value="KAF9691041.1"/>
    <property type="molecule type" value="Genomic_DNA"/>
</dbReference>
<proteinExistence type="predicted"/>
<evidence type="ECO:0000313" key="4">
    <source>
        <dbReference type="Proteomes" id="UP000651452"/>
    </source>
</evidence>
<evidence type="ECO:0000256" key="1">
    <source>
        <dbReference type="SAM" id="MobiDB-lite"/>
    </source>
</evidence>
<comment type="caution">
    <text evidence="3">The sequence shown here is derived from an EMBL/GenBank/DDBJ whole genome shotgun (WGS) entry which is preliminary data.</text>
</comment>
<dbReference type="InterPro" id="IPR002913">
    <property type="entry name" value="START_lipid-bd_dom"/>
</dbReference>
<dbReference type="Gene3D" id="3.40.50.1820">
    <property type="entry name" value="alpha/beta hydrolase"/>
    <property type="match status" value="1"/>
</dbReference>
<feature type="domain" description="START" evidence="2">
    <location>
        <begin position="134"/>
        <end position="293"/>
    </location>
</feature>
<feature type="compositionally biased region" description="Polar residues" evidence="1">
    <location>
        <begin position="50"/>
        <end position="63"/>
    </location>
</feature>
<sequence>MAELHKALECLRPKEFSDVPTDNLKSFLPEILSNAELIANSIPPPPNGTPYESAQRTRTSPQPAANAADLTKSEVRRPPPAKEHEALQKSWGKPVKLGGKEASAGMSVYKMAGHDRHGAWFSRSSVHEGLGFAKWKRMMQREFPESLEVQGGPGEGNIRGIGGDQRLEDMTVDGIGNLQVYQLSAQFPGPTSPREFITLLITSENALSEASKVGSTTPRHWMVVSIPVSHPEAPPRDGMVRGFYESIEMIREIPLEGNEDAETNPVEWIMVTRSDPGGGIPRFMVERNVPSSIVADAIKFLDWACARDDTEADEAPKAGQNDTNNAPQQTHDAQPRYSMEKSNGIGAGVGTSIADRPSSTRRRASHRTVEKEEPAQEGYLDQLKDAVGGLGAYVPDAMNPMPQLQRSISSSSSSSASSVDSFASAEQFTSAPEGLPIDKSMATPSTASEVSVPIDDDSHHARELNKIETKKVQLREKLDAEREKRNAAVRNESQKSQKEIEKAAEKHAKDKKKQEERYAKEMRKLEERRERETKKLLARQQKDADKSKLTSTQRERDELKREKELVEEENKLLKEQIGELQRENTALVAKLGKSDIGRDILASRQQWPTPRHPTFHLITTISRHREHLASTQYLHTAYLSFNSWDTLSVKDGIGNSENRRISKEEKERRGTSIHPFQDSGLPIHHSSRKHQYPRLDQWFKEREDPHIYTKPNRRTGPIVVIPVHLRGLTPASLRLYCMAKEASTPYFTRSTAPPNMADAAGSSKPTLLAFHGSGSNATIHTVQLARLNRLLKEHFVIECLEAPFPSPAGPGILPFFDGCGPYARWLPANETATLTQMKNGHSTASLSKEVERLVRDAVSRISTTGGRVVGLIGFSQGTKVVAGLLRAGQVRGRVGARGEEWVSCFRFAVSVCASYSPPLVPASVMKVPELASKSAEEREQLLKEKIEVPVLHVQGLQDEWKWAGDGLIEGHYEVAEGKSVVETWDMGHHYPQRVEESERMRDWLVQQLQRVDEEQRAN</sequence>
<dbReference type="PROSITE" id="PS50848">
    <property type="entry name" value="START"/>
    <property type="match status" value="1"/>
</dbReference>
<keyword evidence="4" id="KW-1185">Reference proteome</keyword>
<feature type="compositionally biased region" description="Polar residues" evidence="1">
    <location>
        <begin position="320"/>
        <end position="332"/>
    </location>
</feature>
<dbReference type="PANTHER" id="PTHR40370:SF1">
    <property type="entry name" value="DUF3074 DOMAIN-CONTAINING PROTEIN"/>
    <property type="match status" value="1"/>
</dbReference>
<feature type="region of interest" description="Disordered" evidence="1">
    <location>
        <begin position="658"/>
        <end position="687"/>
    </location>
</feature>
<dbReference type="CDD" id="cd08864">
    <property type="entry name" value="SRPBCC_DUF3074"/>
    <property type="match status" value="1"/>
</dbReference>
<feature type="region of interest" description="Disordered" evidence="1">
    <location>
        <begin position="311"/>
        <end position="380"/>
    </location>
</feature>
<dbReference type="InterPro" id="IPR005645">
    <property type="entry name" value="FSH-like_dom"/>
</dbReference>
<dbReference type="Pfam" id="PF03959">
    <property type="entry name" value="FSH1"/>
    <property type="match status" value="1"/>
</dbReference>
<dbReference type="InterPro" id="IPR029058">
    <property type="entry name" value="AB_hydrolase_fold"/>
</dbReference>
<feature type="compositionally biased region" description="Basic and acidic residues" evidence="1">
    <location>
        <begin position="456"/>
        <end position="563"/>
    </location>
</feature>
<name>A0A8H7MBH8_9PLEO</name>
<protein>
    <recommendedName>
        <fullName evidence="2">START domain-containing protein</fullName>
    </recommendedName>
</protein>
<dbReference type="InterPro" id="IPR023393">
    <property type="entry name" value="START-like_dom_sf"/>
</dbReference>
<dbReference type="OrthoDB" id="5403181at2759"/>
<evidence type="ECO:0000313" key="3">
    <source>
        <dbReference type="EMBL" id="KAF9691041.1"/>
    </source>
</evidence>
<evidence type="ECO:0000259" key="2">
    <source>
        <dbReference type="PROSITE" id="PS50848"/>
    </source>
</evidence>
<dbReference type="AlphaFoldDB" id="A0A8H7MBH8"/>
<dbReference type="SUPFAM" id="SSF53474">
    <property type="entry name" value="alpha/beta-Hydrolases"/>
    <property type="match status" value="1"/>
</dbReference>
<feature type="compositionally biased region" description="Basic and acidic residues" evidence="1">
    <location>
        <begin position="71"/>
        <end position="87"/>
    </location>
</feature>
<feature type="compositionally biased region" description="Basic and acidic residues" evidence="1">
    <location>
        <begin position="658"/>
        <end position="670"/>
    </location>
</feature>
<dbReference type="PANTHER" id="PTHR40370">
    <property type="entry name" value="EXPRESSED PROTEIN"/>
    <property type="match status" value="1"/>
</dbReference>
<reference evidence="3" key="2">
    <citation type="submission" date="2020-09" db="EMBL/GenBank/DDBJ databases">
        <title>Reference genome assembly for Australian Ascochyta lentis isolate Al4.</title>
        <authorList>
            <person name="Lee R.C."/>
            <person name="Farfan-Caceres L.M."/>
            <person name="Debler J.W."/>
            <person name="Williams A.H."/>
            <person name="Henares B.M."/>
        </authorList>
    </citation>
    <scope>NUCLEOTIDE SEQUENCE</scope>
    <source>
        <strain evidence="3">Al4</strain>
    </source>
</reference>
<dbReference type="Gene3D" id="3.30.530.20">
    <property type="match status" value="1"/>
</dbReference>
<feature type="region of interest" description="Disordered" evidence="1">
    <location>
        <begin position="433"/>
        <end position="563"/>
    </location>
</feature>
<dbReference type="SUPFAM" id="SSF55961">
    <property type="entry name" value="Bet v1-like"/>
    <property type="match status" value="1"/>
</dbReference>
<reference evidence="3" key="1">
    <citation type="submission" date="2018-12" db="EMBL/GenBank/DDBJ databases">
        <authorList>
            <person name="Syme R.A."/>
            <person name="Farfan-Caceres L."/>
            <person name="Lichtenzveig J."/>
        </authorList>
    </citation>
    <scope>NUCLEOTIDE SEQUENCE</scope>
    <source>
        <strain evidence="3">Al4</strain>
    </source>
</reference>